<keyword evidence="5 6" id="KW-1133">Transmembrane helix</keyword>
<dbReference type="InterPro" id="IPR005133">
    <property type="entry name" value="PhaG_MnhG_YufB"/>
</dbReference>
<evidence type="ECO:0000256" key="2">
    <source>
        <dbReference type="ARBA" id="ARBA00008404"/>
    </source>
</evidence>
<gene>
    <name evidence="7" type="ORF">AADA34_02205</name>
</gene>
<dbReference type="PANTHER" id="PTHR34703:SF1">
    <property type="entry name" value="ANTIPORTER SUBUNIT MNHG2-RELATED"/>
    <property type="match status" value="1"/>
</dbReference>
<comment type="caution">
    <text evidence="7">The sequence shown here is derived from an EMBL/GenBank/DDBJ whole genome shotgun (WGS) entry which is preliminary data.</text>
</comment>
<dbReference type="Pfam" id="PF03334">
    <property type="entry name" value="PhaG_MnhG_YufB"/>
    <property type="match status" value="1"/>
</dbReference>
<proteinExistence type="inferred from homology"/>
<name>A0ABU9EX22_9STAP</name>
<keyword evidence="4 6" id="KW-0812">Transmembrane</keyword>
<comment type="similarity">
    <text evidence="2">Belongs to the CPA3 antiporters (TC 2.A.63) subunit G family.</text>
</comment>
<dbReference type="NCBIfam" id="NF009236">
    <property type="entry name" value="PRK12586.1"/>
    <property type="match status" value="1"/>
</dbReference>
<accession>A0ABU9EX22</accession>
<dbReference type="EMBL" id="JBBWSC010000001">
    <property type="protein sequence ID" value="MEL0537537.1"/>
    <property type="molecule type" value="Genomic_DNA"/>
</dbReference>
<evidence type="ECO:0000256" key="3">
    <source>
        <dbReference type="ARBA" id="ARBA00022449"/>
    </source>
</evidence>
<feature type="transmembrane region" description="Helical" evidence="6">
    <location>
        <begin position="74"/>
        <end position="95"/>
    </location>
</feature>
<keyword evidence="3" id="KW-0813">Transport</keyword>
<feature type="transmembrane region" description="Helical" evidence="6">
    <location>
        <begin position="42"/>
        <end position="62"/>
    </location>
</feature>
<feature type="transmembrane region" description="Helical" evidence="6">
    <location>
        <begin position="6"/>
        <end position="30"/>
    </location>
</feature>
<keyword evidence="6" id="KW-0472">Membrane</keyword>
<evidence type="ECO:0000256" key="6">
    <source>
        <dbReference type="SAM" id="Phobius"/>
    </source>
</evidence>
<comment type="subcellular location">
    <subcellularLocation>
        <location evidence="1">Cell membrane</location>
        <topology evidence="1">Multi-pass membrane protein</topology>
    </subcellularLocation>
</comment>
<evidence type="ECO:0000256" key="1">
    <source>
        <dbReference type="ARBA" id="ARBA00004651"/>
    </source>
</evidence>
<dbReference type="PANTHER" id="PTHR34703">
    <property type="entry name" value="ANTIPORTER SUBUNIT MNHG2-RELATED"/>
    <property type="match status" value="1"/>
</dbReference>
<protein>
    <submittedName>
        <fullName evidence="7">Na+/H+ antiporter subunit G</fullName>
    </submittedName>
</protein>
<sequence length="158" mass="17952">MNLNEIVSLFAAVLILLGSIVALISAIGIVKFKDVFLRAHAATKSSTLSVLLSLTGVFIYFLMLRDYFSVRTLLTILFLYLTSPVAGQMIVRAAYNIGSYMYMKDSQRKGTSLNIAYNRKEALKNRKLRAARRKEITEAFRKGEREPTISYKPYKKKK</sequence>
<evidence type="ECO:0000256" key="4">
    <source>
        <dbReference type="ARBA" id="ARBA00022692"/>
    </source>
</evidence>
<keyword evidence="8" id="KW-1185">Reference proteome</keyword>
<organism evidence="7 8">
    <name type="scientific">Staphylococcus debuckii</name>
    <dbReference type="NCBI Taxonomy" id="2044912"/>
    <lineage>
        <taxon>Bacteria</taxon>
        <taxon>Bacillati</taxon>
        <taxon>Bacillota</taxon>
        <taxon>Bacilli</taxon>
        <taxon>Bacillales</taxon>
        <taxon>Staphylococcaceae</taxon>
        <taxon>Staphylococcus</taxon>
    </lineage>
</organism>
<keyword evidence="3" id="KW-0050">Antiport</keyword>
<evidence type="ECO:0000313" key="8">
    <source>
        <dbReference type="Proteomes" id="UP001380601"/>
    </source>
</evidence>
<reference evidence="7 8" key="1">
    <citation type="submission" date="2024-04" db="EMBL/GenBank/DDBJ databases">
        <title>Staphylococcus debuckii a clinical isolate.</title>
        <authorList>
            <person name="Magnan C."/>
            <person name="Plumet L."/>
            <person name="Morsli M."/>
            <person name="Molle V."/>
            <person name="Lavigne J.-P."/>
        </authorList>
    </citation>
    <scope>NUCLEOTIDE SEQUENCE [LARGE SCALE GENOMIC DNA]</scope>
    <source>
        <strain evidence="7 8">NSD001</strain>
    </source>
</reference>
<dbReference type="NCBIfam" id="TIGR01300">
    <property type="entry name" value="CPA3_mnhG_phaG"/>
    <property type="match status" value="1"/>
</dbReference>
<dbReference type="Proteomes" id="UP001380601">
    <property type="component" value="Unassembled WGS sequence"/>
</dbReference>
<evidence type="ECO:0000313" key="7">
    <source>
        <dbReference type="EMBL" id="MEL0537537.1"/>
    </source>
</evidence>
<dbReference type="RefSeq" id="WP_123144012.1">
    <property type="nucleotide sequence ID" value="NZ_CP033460.1"/>
</dbReference>
<evidence type="ECO:0000256" key="5">
    <source>
        <dbReference type="ARBA" id="ARBA00022989"/>
    </source>
</evidence>